<sequence length="296" mass="33484">MKKWILIVMTLVLVSACGNDQQSAQPSHKDEKSATHKHDSADTSQKASKDNQASTSNKTQTTTHEDDVAKLPDQMKAALVFSSLEATAFTLSKEEILTGVFEQDYLNKPQKKQLYKLYLIESKGYTNGPDDMKFYSVYPPKKGFNTVMGIGKHKAFIGGTQSPGTYQQLLETGKELDLDTLYAQNKQLKSLTELSQKVEFANKNPMENEATRKDFEEKENPATMAHARSQVYEMINKFEGKPINTKDYIWDNVRWDNGLTGWTVNYRNHNLEIVGTYKQVEGQPLVKLDANGQKIK</sequence>
<proteinExistence type="predicted"/>
<name>A0A418JKN1_STAHY</name>
<reference evidence="2 3" key="1">
    <citation type="journal article" date="2016" name="Front. Microbiol.">
        <title>Comprehensive Phylogenetic Analysis of Bovine Non-aureus Staphylococci Species Based on Whole-Genome Sequencing.</title>
        <authorList>
            <person name="Naushad S."/>
            <person name="Barkema H.W."/>
            <person name="Luby C."/>
            <person name="Condas L.A."/>
            <person name="Nobrega D.B."/>
            <person name="Carson D.A."/>
            <person name="De Buck J."/>
        </authorList>
    </citation>
    <scope>NUCLEOTIDE SEQUENCE [LARGE SCALE GENOMIC DNA]</scope>
    <source>
        <strain evidence="2 3">SNUC 5959</strain>
    </source>
</reference>
<dbReference type="EMBL" id="QXVO01000007">
    <property type="protein sequence ID" value="RIO46809.1"/>
    <property type="molecule type" value="Genomic_DNA"/>
</dbReference>
<dbReference type="PROSITE" id="PS51257">
    <property type="entry name" value="PROKAR_LIPOPROTEIN"/>
    <property type="match status" value="1"/>
</dbReference>
<evidence type="ECO:0008006" key="4">
    <source>
        <dbReference type="Google" id="ProtNLM"/>
    </source>
</evidence>
<organism evidence="2 3">
    <name type="scientific">Staphylococcus hyicus</name>
    <dbReference type="NCBI Taxonomy" id="1284"/>
    <lineage>
        <taxon>Bacteria</taxon>
        <taxon>Bacillati</taxon>
        <taxon>Bacillota</taxon>
        <taxon>Bacilli</taxon>
        <taxon>Bacillales</taxon>
        <taxon>Staphylococcaceae</taxon>
        <taxon>Staphylococcus</taxon>
    </lineage>
</organism>
<comment type="caution">
    <text evidence="2">The sequence shown here is derived from an EMBL/GenBank/DDBJ whole genome shotgun (WGS) entry which is preliminary data.</text>
</comment>
<dbReference type="Proteomes" id="UP000285625">
    <property type="component" value="Unassembled WGS sequence"/>
</dbReference>
<dbReference type="AlphaFoldDB" id="A0A418JKN1"/>
<feature type="compositionally biased region" description="Polar residues" evidence="1">
    <location>
        <begin position="42"/>
        <end position="62"/>
    </location>
</feature>
<evidence type="ECO:0000313" key="3">
    <source>
        <dbReference type="Proteomes" id="UP000285625"/>
    </source>
</evidence>
<accession>A0A418JKN1</accession>
<feature type="compositionally biased region" description="Basic and acidic residues" evidence="1">
    <location>
        <begin position="27"/>
        <end position="41"/>
    </location>
</feature>
<evidence type="ECO:0000313" key="2">
    <source>
        <dbReference type="EMBL" id="RIO46809.1"/>
    </source>
</evidence>
<feature type="region of interest" description="Disordered" evidence="1">
    <location>
        <begin position="20"/>
        <end position="69"/>
    </location>
</feature>
<evidence type="ECO:0000256" key="1">
    <source>
        <dbReference type="SAM" id="MobiDB-lite"/>
    </source>
</evidence>
<dbReference type="RefSeq" id="WP_119635207.1">
    <property type="nucleotide sequence ID" value="NZ_CP103964.1"/>
</dbReference>
<protein>
    <recommendedName>
        <fullName evidence="4">Lipoprotein</fullName>
    </recommendedName>
</protein>
<gene>
    <name evidence="2" type="ORF">BUZ57_03635</name>
</gene>